<dbReference type="Gene3D" id="3.40.50.150">
    <property type="entry name" value="Vaccinia Virus protein VP39"/>
    <property type="match status" value="1"/>
</dbReference>
<evidence type="ECO:0000313" key="3">
    <source>
        <dbReference type="Proteomes" id="UP000469523"/>
    </source>
</evidence>
<protein>
    <submittedName>
        <fullName evidence="2">Class I SAM-dependent methyltransferase</fullName>
    </submittedName>
</protein>
<dbReference type="RefSeq" id="WP_154439389.1">
    <property type="nucleotide sequence ID" value="NZ_JAHLPJ010000001.1"/>
</dbReference>
<sequence length="264" mass="30429">MKEIDLNKHAWGQVSKDHYEAFKKKLLNETHEFNMYIKNEIGDLKGKRVIHLQCNTGADTILLAKMGAREVIGVDLVPDNIFYAKRLANDLNVENIDFIESDIMTLMEKHNEKYDVVFVSEGAIGWLPDLNKWAKTIRHLLNDNGFVYVFDSHPFFLTFNTDKLAKNEMEIQYPYFSKIPDEEDSIGGYVSAPKHGVKAYFWMYTVSDIINALTNAGLHINYFNEYKENFFNAGGMKNVGNGLFNLEYNVDKFPMSFSIKATVY</sequence>
<dbReference type="SUPFAM" id="SSF53335">
    <property type="entry name" value="S-adenosyl-L-methionine-dependent methyltransferases"/>
    <property type="match status" value="1"/>
</dbReference>
<dbReference type="InterPro" id="IPR029063">
    <property type="entry name" value="SAM-dependent_MTases_sf"/>
</dbReference>
<feature type="domain" description="Methyltransferase" evidence="1">
    <location>
        <begin position="45"/>
        <end position="153"/>
    </location>
</feature>
<name>A0A6N7XXI0_9FIRM</name>
<evidence type="ECO:0000259" key="1">
    <source>
        <dbReference type="Pfam" id="PF13847"/>
    </source>
</evidence>
<keyword evidence="2" id="KW-0489">Methyltransferase</keyword>
<comment type="caution">
    <text evidence="2">The sequence shown here is derived from an EMBL/GenBank/DDBJ whole genome shotgun (WGS) entry which is preliminary data.</text>
</comment>
<accession>A0A6N7XXI0</accession>
<reference evidence="2 3" key="1">
    <citation type="submission" date="2019-09" db="EMBL/GenBank/DDBJ databases">
        <title>In-depth cultivation of the pig gut microbiome towards novel bacterial diversity and tailored functional studies.</title>
        <authorList>
            <person name="Wylensek D."/>
            <person name="Hitch T.C.A."/>
            <person name="Clavel T."/>
        </authorList>
    </citation>
    <scope>NUCLEOTIDE SEQUENCE [LARGE SCALE GENOMIC DNA]</scope>
    <source>
        <strain evidence="2 3">WCA3-693-APC-4?</strain>
    </source>
</reference>
<dbReference type="Pfam" id="PF13847">
    <property type="entry name" value="Methyltransf_31"/>
    <property type="match status" value="1"/>
</dbReference>
<keyword evidence="2" id="KW-0808">Transferase</keyword>
<dbReference type="EMBL" id="VUNQ01000009">
    <property type="protein sequence ID" value="MSU00968.1"/>
    <property type="molecule type" value="Genomic_DNA"/>
</dbReference>
<evidence type="ECO:0000313" key="2">
    <source>
        <dbReference type="EMBL" id="MSU00968.1"/>
    </source>
</evidence>
<dbReference type="Proteomes" id="UP000469523">
    <property type="component" value="Unassembled WGS sequence"/>
</dbReference>
<gene>
    <name evidence="2" type="ORF">FYJ83_05755</name>
</gene>
<organism evidence="2 3">
    <name type="scientific">Tissierella pigra</name>
    <dbReference type="NCBI Taxonomy" id="2607614"/>
    <lineage>
        <taxon>Bacteria</taxon>
        <taxon>Bacillati</taxon>
        <taxon>Bacillota</taxon>
        <taxon>Tissierellia</taxon>
        <taxon>Tissierellales</taxon>
        <taxon>Tissierellaceae</taxon>
        <taxon>Tissierella</taxon>
    </lineage>
</organism>
<dbReference type="InterPro" id="IPR025714">
    <property type="entry name" value="Methyltranfer_dom"/>
</dbReference>
<dbReference type="PANTHER" id="PTHR43861">
    <property type="entry name" value="TRANS-ACONITATE 2-METHYLTRANSFERASE-RELATED"/>
    <property type="match status" value="1"/>
</dbReference>
<proteinExistence type="predicted"/>
<dbReference type="CDD" id="cd02440">
    <property type="entry name" value="AdoMet_MTases"/>
    <property type="match status" value="1"/>
</dbReference>
<dbReference type="PANTHER" id="PTHR43861:SF1">
    <property type="entry name" value="TRANS-ACONITATE 2-METHYLTRANSFERASE"/>
    <property type="match status" value="1"/>
</dbReference>
<keyword evidence="3" id="KW-1185">Reference proteome</keyword>
<dbReference type="GO" id="GO:0032259">
    <property type="term" value="P:methylation"/>
    <property type="evidence" value="ECO:0007669"/>
    <property type="project" value="UniProtKB-KW"/>
</dbReference>
<dbReference type="AlphaFoldDB" id="A0A6N7XXI0"/>
<dbReference type="GO" id="GO:0008168">
    <property type="term" value="F:methyltransferase activity"/>
    <property type="evidence" value="ECO:0007669"/>
    <property type="project" value="UniProtKB-KW"/>
</dbReference>